<dbReference type="InterPro" id="IPR055282">
    <property type="entry name" value="PPI1-4"/>
</dbReference>
<reference evidence="14" key="1">
    <citation type="submission" date="2024-07" db="EMBL/GenBank/DDBJ databases">
        <title>Two chromosome-level genome assemblies of Korean endemic species Abeliophyllum distichum and Forsythia ovata (Oleaceae).</title>
        <authorList>
            <person name="Jang H."/>
        </authorList>
    </citation>
    <scope>NUCLEOTIDE SEQUENCE [LARGE SCALE GENOMIC DNA]</scope>
</reference>
<feature type="compositionally biased region" description="Basic and acidic residues" evidence="11">
    <location>
        <begin position="561"/>
        <end position="581"/>
    </location>
</feature>
<organism evidence="13 14">
    <name type="scientific">Forsythia ovata</name>
    <dbReference type="NCBI Taxonomy" id="205694"/>
    <lineage>
        <taxon>Eukaryota</taxon>
        <taxon>Viridiplantae</taxon>
        <taxon>Streptophyta</taxon>
        <taxon>Embryophyta</taxon>
        <taxon>Tracheophyta</taxon>
        <taxon>Spermatophyta</taxon>
        <taxon>Magnoliopsida</taxon>
        <taxon>eudicotyledons</taxon>
        <taxon>Gunneridae</taxon>
        <taxon>Pentapetalae</taxon>
        <taxon>asterids</taxon>
        <taxon>lamiids</taxon>
        <taxon>Lamiales</taxon>
        <taxon>Oleaceae</taxon>
        <taxon>Forsythieae</taxon>
        <taxon>Forsythia</taxon>
    </lineage>
</organism>
<evidence type="ECO:0000256" key="4">
    <source>
        <dbReference type="ARBA" id="ARBA00022692"/>
    </source>
</evidence>
<evidence type="ECO:0000256" key="6">
    <source>
        <dbReference type="ARBA" id="ARBA00022989"/>
    </source>
</evidence>
<evidence type="ECO:0000256" key="2">
    <source>
        <dbReference type="ARBA" id="ARBA00004389"/>
    </source>
</evidence>
<feature type="transmembrane region" description="Helical" evidence="12">
    <location>
        <begin position="606"/>
        <end position="629"/>
    </location>
</feature>
<keyword evidence="6 12" id="KW-1133">Transmembrane helix</keyword>
<keyword evidence="5" id="KW-0256">Endoplasmic reticulum</keyword>
<keyword evidence="3" id="KW-1003">Cell membrane</keyword>
<evidence type="ECO:0000256" key="7">
    <source>
        <dbReference type="ARBA" id="ARBA00023054"/>
    </source>
</evidence>
<evidence type="ECO:0000256" key="12">
    <source>
        <dbReference type="SAM" id="Phobius"/>
    </source>
</evidence>
<evidence type="ECO:0000313" key="14">
    <source>
        <dbReference type="Proteomes" id="UP001604277"/>
    </source>
</evidence>
<dbReference type="PANTHER" id="PTHR32219">
    <property type="entry name" value="RNA-BINDING PROTEIN YLMH-RELATED"/>
    <property type="match status" value="1"/>
</dbReference>
<evidence type="ECO:0000256" key="8">
    <source>
        <dbReference type="ARBA" id="ARBA00023136"/>
    </source>
</evidence>
<dbReference type="AlphaFoldDB" id="A0ABD1Q9C7"/>
<dbReference type="GO" id="GO:0005789">
    <property type="term" value="C:endoplasmic reticulum membrane"/>
    <property type="evidence" value="ECO:0007669"/>
    <property type="project" value="UniProtKB-SubCell"/>
</dbReference>
<feature type="compositionally biased region" description="Basic and acidic residues" evidence="11">
    <location>
        <begin position="460"/>
        <end position="470"/>
    </location>
</feature>
<evidence type="ECO:0000256" key="5">
    <source>
        <dbReference type="ARBA" id="ARBA00022824"/>
    </source>
</evidence>
<keyword evidence="7 10" id="KW-0175">Coiled coil</keyword>
<gene>
    <name evidence="13" type="ORF">Fot_48557</name>
</gene>
<dbReference type="GO" id="GO:0005886">
    <property type="term" value="C:plasma membrane"/>
    <property type="evidence" value="ECO:0007669"/>
    <property type="project" value="UniProtKB-SubCell"/>
</dbReference>
<evidence type="ECO:0000256" key="3">
    <source>
        <dbReference type="ARBA" id="ARBA00022475"/>
    </source>
</evidence>
<comment type="caution">
    <text evidence="13">The sequence shown here is derived from an EMBL/GenBank/DDBJ whole genome shotgun (WGS) entry which is preliminary data.</text>
</comment>
<dbReference type="Proteomes" id="UP001604277">
    <property type="component" value="Unassembled WGS sequence"/>
</dbReference>
<keyword evidence="14" id="KW-1185">Reference proteome</keyword>
<evidence type="ECO:0000256" key="11">
    <source>
        <dbReference type="SAM" id="MobiDB-lite"/>
    </source>
</evidence>
<feature type="region of interest" description="Disordered" evidence="11">
    <location>
        <begin position="370"/>
        <end position="470"/>
    </location>
</feature>
<feature type="region of interest" description="Disordered" evidence="11">
    <location>
        <begin position="556"/>
        <end position="592"/>
    </location>
</feature>
<evidence type="ECO:0000256" key="10">
    <source>
        <dbReference type="SAM" id="Coils"/>
    </source>
</evidence>
<accession>A0ABD1Q9C7</accession>
<protein>
    <submittedName>
        <fullName evidence="13">Proton pump-interactor 1</fullName>
    </submittedName>
</protein>
<keyword evidence="8 12" id="KW-0472">Membrane</keyword>
<feature type="compositionally biased region" description="Basic and acidic residues" evidence="11">
    <location>
        <begin position="370"/>
        <end position="380"/>
    </location>
</feature>
<dbReference type="EMBL" id="JBFOLJ010000015">
    <property type="protein sequence ID" value="KAL2472821.1"/>
    <property type="molecule type" value="Genomic_DNA"/>
</dbReference>
<feature type="coiled-coil region" evidence="10">
    <location>
        <begin position="244"/>
        <end position="292"/>
    </location>
</feature>
<feature type="compositionally biased region" description="Basic and acidic residues" evidence="11">
    <location>
        <begin position="417"/>
        <end position="448"/>
    </location>
</feature>
<proteinExistence type="inferred from homology"/>
<sequence>MGVEVGESNLAASMEIRNEENFSMENGKVNIKFGSHGMDEQVKGEENRAFEANIPKDAVDEWPAPQQIHSFYIVKYRSLEDQKLKAKLDLADKELKKMNQARFQITEKLKAIRADRAQVIAQLRSLGGDNKQFRMIMDEKIKEMEPLQHALGKLRGANSGGRERGSAICSSEEELNNLIKSLQYRIQHESIPLNEEKQILREIKLVEGTRNKVIANAAERAKIQESLGEKDAIQDQVKLIGVDLDGVRKEQQVVKAKLKQLDEEKESLEKDINALQEELAAVAEKRDKTFANIQEMRKEREESNSSYYKNRTLLIKAKELAAKKDIEALKELSDTEVEKFMSLWSSNKAFRDDYERRILPSHEIRHLGRDGRIRNPDEKPLVLLDAPTPSGTELVAKTNVKQPPPKEGTVPLAQHDTATDQKVQKEKNSRQQKEAIKKTDSTIERIEQEDTGEGVLGMEKLQKDSPPKMKGLDEIKLKEIRREEEIAKKKWSMERKKKFAEKAAAKAAIKAQKEAEKKLKEIIFPIERGKKAKKKAGTAVAAQDSEEPTEAVAEVAEQENIEEKVETPVPPKNRDRKENIVRHRTRPKGPDSLQKVMLKRKKATNYWVWAAPTVLVILVLLAIGYNYLLYDTKVVYNGRGSFSF</sequence>
<comment type="subcellular location">
    <subcellularLocation>
        <location evidence="1">Cell membrane</location>
        <topology evidence="1">Single-pass membrane protein</topology>
    </subcellularLocation>
    <subcellularLocation>
        <location evidence="2">Endoplasmic reticulum membrane</location>
        <topology evidence="2">Single-pass membrane protein</topology>
    </subcellularLocation>
</comment>
<evidence type="ECO:0000256" key="1">
    <source>
        <dbReference type="ARBA" id="ARBA00004162"/>
    </source>
</evidence>
<dbReference type="PANTHER" id="PTHR32219:SF2">
    <property type="entry name" value="PROTON PUMP-INTERACTOR 1"/>
    <property type="match status" value="1"/>
</dbReference>
<keyword evidence="4 12" id="KW-0812">Transmembrane</keyword>
<evidence type="ECO:0000313" key="13">
    <source>
        <dbReference type="EMBL" id="KAL2472821.1"/>
    </source>
</evidence>
<comment type="similarity">
    <text evidence="9">Belongs to the plant Proton pump-interactor protein family.</text>
</comment>
<name>A0ABD1Q9C7_9LAMI</name>
<evidence type="ECO:0000256" key="9">
    <source>
        <dbReference type="ARBA" id="ARBA00038080"/>
    </source>
</evidence>